<keyword evidence="3" id="KW-1185">Reference proteome</keyword>
<evidence type="ECO:0008006" key="4">
    <source>
        <dbReference type="Google" id="ProtNLM"/>
    </source>
</evidence>
<evidence type="ECO:0000313" key="2">
    <source>
        <dbReference type="EMBL" id="MBB5018869.1"/>
    </source>
</evidence>
<evidence type="ECO:0000313" key="3">
    <source>
        <dbReference type="Proteomes" id="UP000575898"/>
    </source>
</evidence>
<accession>A0A840MP56</accession>
<evidence type="ECO:0000256" key="1">
    <source>
        <dbReference type="SAM" id="SignalP"/>
    </source>
</evidence>
<dbReference type="RefSeq" id="WP_184038822.1">
    <property type="nucleotide sequence ID" value="NZ_JACHHY010000012.1"/>
</dbReference>
<feature type="signal peptide" evidence="1">
    <location>
        <begin position="1"/>
        <end position="22"/>
    </location>
</feature>
<keyword evidence="1" id="KW-0732">Signal</keyword>
<protein>
    <recommendedName>
        <fullName evidence="4">DUF5329 domain-containing protein</fullName>
    </recommendedName>
</protein>
<dbReference type="EMBL" id="JACHHY010000012">
    <property type="protein sequence ID" value="MBB5018869.1"/>
    <property type="molecule type" value="Genomic_DNA"/>
</dbReference>
<feature type="chain" id="PRO_5032760745" description="DUF5329 domain-containing protein" evidence="1">
    <location>
        <begin position="23"/>
        <end position="124"/>
    </location>
</feature>
<proteinExistence type="predicted"/>
<dbReference type="Proteomes" id="UP000575898">
    <property type="component" value="Unassembled WGS sequence"/>
</dbReference>
<name>A0A840MP56_9PROT</name>
<reference evidence="2 3" key="1">
    <citation type="submission" date="2020-08" db="EMBL/GenBank/DDBJ databases">
        <title>Genomic Encyclopedia of Type Strains, Phase IV (KMG-IV): sequencing the most valuable type-strain genomes for metagenomic binning, comparative biology and taxonomic classification.</title>
        <authorList>
            <person name="Goeker M."/>
        </authorList>
    </citation>
    <scope>NUCLEOTIDE SEQUENCE [LARGE SCALE GENOMIC DNA]</scope>
    <source>
        <strain evidence="2 3">DSM 27165</strain>
    </source>
</reference>
<comment type="caution">
    <text evidence="2">The sequence shown here is derived from an EMBL/GenBank/DDBJ whole genome shotgun (WGS) entry which is preliminary data.</text>
</comment>
<dbReference type="InterPro" id="IPR035242">
    <property type="entry name" value="DUF5329"/>
</dbReference>
<gene>
    <name evidence="2" type="ORF">HNQ59_002166</name>
</gene>
<sequence>MMNKPIMWVALAAAGLIGSAQAALDPDSAHEVEDLLKRMGQSGCTFVHNGDAHTAKEAVAHLRLKLEKAGHRLRTTEDFIDQLASKSNLTGRPYLLRCVGLPEMQSARWLRAELKWMRHRSAAE</sequence>
<dbReference type="Pfam" id="PF17263">
    <property type="entry name" value="DUF5329"/>
    <property type="match status" value="1"/>
</dbReference>
<dbReference type="AlphaFoldDB" id="A0A840MP56"/>
<organism evidence="2 3">
    <name type="scientific">Chitinivorax tropicus</name>
    <dbReference type="NCBI Taxonomy" id="714531"/>
    <lineage>
        <taxon>Bacteria</taxon>
        <taxon>Pseudomonadati</taxon>
        <taxon>Pseudomonadota</taxon>
        <taxon>Betaproteobacteria</taxon>
        <taxon>Chitinivorax</taxon>
    </lineage>
</organism>